<organism evidence="2 3">
    <name type="scientific">Leptospira kirschneri serovar Pomona</name>
    <dbReference type="NCBI Taxonomy" id="561005"/>
    <lineage>
        <taxon>Bacteria</taxon>
        <taxon>Pseudomonadati</taxon>
        <taxon>Spirochaetota</taxon>
        <taxon>Spirochaetia</taxon>
        <taxon>Leptospirales</taxon>
        <taxon>Leptospiraceae</taxon>
        <taxon>Leptospira</taxon>
    </lineage>
</organism>
<evidence type="ECO:0000313" key="2">
    <source>
        <dbReference type="EMBL" id="OOV47116.1"/>
    </source>
</evidence>
<feature type="transmembrane region" description="Helical" evidence="1">
    <location>
        <begin position="127"/>
        <end position="147"/>
    </location>
</feature>
<proteinExistence type="predicted"/>
<keyword evidence="1" id="KW-0812">Transmembrane</keyword>
<reference evidence="2 3" key="1">
    <citation type="submission" date="2017-02" db="EMBL/GenBank/DDBJ databases">
        <title>Comparative genomic analysis of Brazilian Leptospira kirschneri strains of different serogroups.</title>
        <authorList>
            <person name="Moreno L.Z."/>
            <person name="Miraglia F."/>
            <person name="Kremer F.S."/>
            <person name="Eslabao M.R."/>
            <person name="Lilenbaum W."/>
            <person name="Dellagostin O.A."/>
            <person name="Moreno A.M."/>
        </authorList>
    </citation>
    <scope>NUCLEOTIDE SEQUENCE [LARGE SCALE GENOMIC DNA]</scope>
    <source>
        <strain evidence="2 3">M110/06</strain>
    </source>
</reference>
<dbReference type="RefSeq" id="WP_082292637.1">
    <property type="nucleotide sequence ID" value="NZ_MVIT01000034.1"/>
</dbReference>
<name>A0A1T1E1Y1_9LEPT</name>
<feature type="transmembrane region" description="Helical" evidence="1">
    <location>
        <begin position="154"/>
        <end position="173"/>
    </location>
</feature>
<evidence type="ECO:0000313" key="3">
    <source>
        <dbReference type="Proteomes" id="UP000191008"/>
    </source>
</evidence>
<dbReference type="Proteomes" id="UP000191008">
    <property type="component" value="Unassembled WGS sequence"/>
</dbReference>
<feature type="transmembrane region" description="Helical" evidence="1">
    <location>
        <begin position="88"/>
        <end position="107"/>
    </location>
</feature>
<feature type="transmembrane region" description="Helical" evidence="1">
    <location>
        <begin position="20"/>
        <end position="41"/>
    </location>
</feature>
<gene>
    <name evidence="2" type="ORF">B1J93_01950</name>
</gene>
<feature type="transmembrane region" description="Helical" evidence="1">
    <location>
        <begin position="53"/>
        <end position="76"/>
    </location>
</feature>
<keyword evidence="1" id="KW-0472">Membrane</keyword>
<dbReference type="EMBL" id="MVIT01000034">
    <property type="protein sequence ID" value="OOV47116.1"/>
    <property type="molecule type" value="Genomic_DNA"/>
</dbReference>
<evidence type="ECO:0000256" key="1">
    <source>
        <dbReference type="SAM" id="Phobius"/>
    </source>
</evidence>
<comment type="caution">
    <text evidence="2">The sequence shown here is derived from an EMBL/GenBank/DDBJ whole genome shotgun (WGS) entry which is preliminary data.</text>
</comment>
<protein>
    <submittedName>
        <fullName evidence="2">Uncharacterized protein</fullName>
    </submittedName>
</protein>
<sequence>MRAISKRLFIYENMAKSHPITIALSLFLIFASVFLWIARYWKENDWNDPFSIYFQNLGILVLFWLSVVVSIFIPILIAIRNRMNFPKFTLQVFIIVAAILPWTEMYWGSTFYYGEIRDKSGLPLNTIFFGPIGSGFALFALFTEGFWKEKALRLKFIFFIFVVIFEFLLWLILRHPWNMIQS</sequence>
<accession>A0A1T1E1Y1</accession>
<keyword evidence="1" id="KW-1133">Transmembrane helix</keyword>
<dbReference type="AlphaFoldDB" id="A0A1T1E1Y1"/>